<evidence type="ECO:0000313" key="5">
    <source>
        <dbReference type="Proteomes" id="UP000031802"/>
    </source>
</evidence>
<dbReference type="InterPro" id="IPR006683">
    <property type="entry name" value="Thioestr_dom"/>
</dbReference>
<dbReference type="InterPro" id="IPR006684">
    <property type="entry name" value="YbgC/YbaW"/>
</dbReference>
<dbReference type="eggNOG" id="COG0824">
    <property type="taxonomic scope" value="Bacteria"/>
</dbReference>
<comment type="similarity">
    <text evidence="1">Belongs to the 4-hydroxybenzoyl-CoA thioesterase family.</text>
</comment>
<keyword evidence="5" id="KW-1185">Reference proteome</keyword>
<dbReference type="PATRIC" id="fig|1229276.3.peg.640"/>
<feature type="domain" description="Thioesterase" evidence="3">
    <location>
        <begin position="18"/>
        <end position="101"/>
    </location>
</feature>
<dbReference type="Pfam" id="PF03061">
    <property type="entry name" value="4HBT"/>
    <property type="match status" value="1"/>
</dbReference>
<dbReference type="InterPro" id="IPR050563">
    <property type="entry name" value="4-hydroxybenzoyl-CoA_TE"/>
</dbReference>
<dbReference type="CDD" id="cd00586">
    <property type="entry name" value="4HBT"/>
    <property type="match status" value="1"/>
</dbReference>
<dbReference type="Gene3D" id="3.10.129.10">
    <property type="entry name" value="Hotdog Thioesterase"/>
    <property type="match status" value="1"/>
</dbReference>
<evidence type="ECO:0000313" key="4">
    <source>
        <dbReference type="EMBL" id="KGE15512.1"/>
    </source>
</evidence>
<dbReference type="RefSeq" id="WP_037495211.1">
    <property type="nucleotide sequence ID" value="NZ_JJMU01000010.1"/>
</dbReference>
<evidence type="ECO:0000256" key="1">
    <source>
        <dbReference type="ARBA" id="ARBA00005953"/>
    </source>
</evidence>
<reference evidence="5" key="1">
    <citation type="submission" date="2014-04" db="EMBL/GenBank/DDBJ databases">
        <title>Whole-Genome optical mapping and complete genome sequence of Sphingobacterium deserti sp. nov., a new spaces isolated from desert in the west of China.</title>
        <authorList>
            <person name="Teng C."/>
            <person name="Zhou Z."/>
            <person name="Li X."/>
            <person name="Chen M."/>
            <person name="Lin M."/>
            <person name="Wang L."/>
            <person name="Su S."/>
            <person name="Zhang C."/>
            <person name="Zhang W."/>
        </authorList>
    </citation>
    <scope>NUCLEOTIDE SEQUENCE [LARGE SCALE GENOMIC DNA]</scope>
    <source>
        <strain evidence="5">ACCC05744</strain>
    </source>
</reference>
<dbReference type="NCBIfam" id="TIGR00051">
    <property type="entry name" value="YbgC/FadM family acyl-CoA thioesterase"/>
    <property type="match status" value="1"/>
</dbReference>
<sequence>MFIHETTIRTRYAETDQMGYVYYGNYASYYEVARTEMLRSTGISYRELEEMGVMLPVTDLTCKYIQAARYDDLITVRTYIKEKPNVRIKFEYEVFNENGVLLNTGSTQLVFVDMAKKRPCKAPQIFQDKMAVYFSP</sequence>
<dbReference type="Proteomes" id="UP000031802">
    <property type="component" value="Unassembled WGS sequence"/>
</dbReference>
<evidence type="ECO:0000256" key="2">
    <source>
        <dbReference type="ARBA" id="ARBA00022801"/>
    </source>
</evidence>
<protein>
    <submittedName>
        <fullName evidence="4">Thioesterase</fullName>
    </submittedName>
</protein>
<dbReference type="PIRSF" id="PIRSF003230">
    <property type="entry name" value="YbgC"/>
    <property type="match status" value="1"/>
</dbReference>
<dbReference type="STRING" id="1229276.DI53_0616"/>
<proteinExistence type="inferred from homology"/>
<dbReference type="AlphaFoldDB" id="A0A0B8T2I0"/>
<dbReference type="EMBL" id="JJMU01000010">
    <property type="protein sequence ID" value="KGE15512.1"/>
    <property type="molecule type" value="Genomic_DNA"/>
</dbReference>
<dbReference type="SUPFAM" id="SSF54637">
    <property type="entry name" value="Thioesterase/thiol ester dehydrase-isomerase"/>
    <property type="match status" value="1"/>
</dbReference>
<dbReference type="InterPro" id="IPR029069">
    <property type="entry name" value="HotDog_dom_sf"/>
</dbReference>
<dbReference type="OrthoDB" id="9800856at2"/>
<name>A0A0B8T2I0_9SPHI</name>
<reference evidence="4 5" key="2">
    <citation type="journal article" date="2015" name="PLoS ONE">
        <title>Whole-Genome Optical Mapping and Finished Genome Sequence of Sphingobacterium deserti sp. nov., a New Species Isolated from the Western Desert of China.</title>
        <authorList>
            <person name="Teng C."/>
            <person name="Zhou Z."/>
            <person name="Molnar I."/>
            <person name="Li X."/>
            <person name="Tang R."/>
            <person name="Chen M."/>
            <person name="Wang L."/>
            <person name="Su S."/>
            <person name="Zhang W."/>
            <person name="Lin M."/>
        </authorList>
    </citation>
    <scope>NUCLEOTIDE SEQUENCE [LARGE SCALE GENOMIC DNA]</scope>
    <source>
        <strain evidence="5">ACCC05744</strain>
    </source>
</reference>
<dbReference type="GO" id="GO:0047617">
    <property type="term" value="F:fatty acyl-CoA hydrolase activity"/>
    <property type="evidence" value="ECO:0007669"/>
    <property type="project" value="TreeGrafter"/>
</dbReference>
<keyword evidence="2" id="KW-0378">Hydrolase</keyword>
<organism evidence="4 5">
    <name type="scientific">Sphingobacterium deserti</name>
    <dbReference type="NCBI Taxonomy" id="1229276"/>
    <lineage>
        <taxon>Bacteria</taxon>
        <taxon>Pseudomonadati</taxon>
        <taxon>Bacteroidota</taxon>
        <taxon>Sphingobacteriia</taxon>
        <taxon>Sphingobacteriales</taxon>
        <taxon>Sphingobacteriaceae</taxon>
        <taxon>Sphingobacterium</taxon>
    </lineage>
</organism>
<dbReference type="PANTHER" id="PTHR31793">
    <property type="entry name" value="4-HYDROXYBENZOYL-COA THIOESTERASE FAMILY MEMBER"/>
    <property type="match status" value="1"/>
</dbReference>
<dbReference type="PANTHER" id="PTHR31793:SF27">
    <property type="entry name" value="NOVEL THIOESTERASE SUPERFAMILY DOMAIN AND SAPOSIN A-TYPE DOMAIN CONTAINING PROTEIN (0610012H03RIK)"/>
    <property type="match status" value="1"/>
</dbReference>
<gene>
    <name evidence="4" type="ORF">DI53_0616</name>
</gene>
<comment type="caution">
    <text evidence="4">The sequence shown here is derived from an EMBL/GenBank/DDBJ whole genome shotgun (WGS) entry which is preliminary data.</text>
</comment>
<evidence type="ECO:0000259" key="3">
    <source>
        <dbReference type="Pfam" id="PF03061"/>
    </source>
</evidence>
<accession>A0A0B8T2I0</accession>